<sequence length="95" mass="10965">MKDEQQTKSEFVINCDSDKFERPPLLYVVQSSSQVDELKFWTLDFHKELINNSRKLVSIASPVCQETNEAEAQLFLTINRLLIVTGKIASFEKLE</sequence>
<gene>
    <name evidence="1" type="ORF">H5410_038751</name>
</gene>
<dbReference type="EMBL" id="JACXVP010000007">
    <property type="protein sequence ID" value="KAG5597519.1"/>
    <property type="molecule type" value="Genomic_DNA"/>
</dbReference>
<evidence type="ECO:0000313" key="2">
    <source>
        <dbReference type="Proteomes" id="UP000824120"/>
    </source>
</evidence>
<proteinExistence type="predicted"/>
<keyword evidence="2" id="KW-1185">Reference proteome</keyword>
<dbReference type="AlphaFoldDB" id="A0A9J5YCA3"/>
<name>A0A9J5YCA3_SOLCO</name>
<comment type="caution">
    <text evidence="1">The sequence shown here is derived from an EMBL/GenBank/DDBJ whole genome shotgun (WGS) entry which is preliminary data.</text>
</comment>
<evidence type="ECO:0000313" key="1">
    <source>
        <dbReference type="EMBL" id="KAG5597519.1"/>
    </source>
</evidence>
<organism evidence="1 2">
    <name type="scientific">Solanum commersonii</name>
    <name type="common">Commerson's wild potato</name>
    <name type="synonym">Commerson's nightshade</name>
    <dbReference type="NCBI Taxonomy" id="4109"/>
    <lineage>
        <taxon>Eukaryota</taxon>
        <taxon>Viridiplantae</taxon>
        <taxon>Streptophyta</taxon>
        <taxon>Embryophyta</taxon>
        <taxon>Tracheophyta</taxon>
        <taxon>Spermatophyta</taxon>
        <taxon>Magnoliopsida</taxon>
        <taxon>eudicotyledons</taxon>
        <taxon>Gunneridae</taxon>
        <taxon>Pentapetalae</taxon>
        <taxon>asterids</taxon>
        <taxon>lamiids</taxon>
        <taxon>Solanales</taxon>
        <taxon>Solanaceae</taxon>
        <taxon>Solanoideae</taxon>
        <taxon>Solaneae</taxon>
        <taxon>Solanum</taxon>
    </lineage>
</organism>
<reference evidence="1 2" key="1">
    <citation type="submission" date="2020-09" db="EMBL/GenBank/DDBJ databases">
        <title>De no assembly of potato wild relative species, Solanum commersonii.</title>
        <authorList>
            <person name="Cho K."/>
        </authorList>
    </citation>
    <scope>NUCLEOTIDE SEQUENCE [LARGE SCALE GENOMIC DNA]</scope>
    <source>
        <strain evidence="1">LZ3.2</strain>
        <tissue evidence="1">Leaf</tissue>
    </source>
</reference>
<accession>A0A9J5YCA3</accession>
<protein>
    <submittedName>
        <fullName evidence="1">Uncharacterized protein</fullName>
    </submittedName>
</protein>
<dbReference type="Proteomes" id="UP000824120">
    <property type="component" value="Chromosome 7"/>
</dbReference>